<evidence type="ECO:0000256" key="3">
    <source>
        <dbReference type="ARBA" id="ARBA00010312"/>
    </source>
</evidence>
<evidence type="ECO:0000256" key="5">
    <source>
        <dbReference type="ARBA" id="ARBA00022723"/>
    </source>
</evidence>
<keyword evidence="4" id="KW-0004">4Fe-4S</keyword>
<reference evidence="11" key="1">
    <citation type="submission" date="2015-07" db="EMBL/GenBank/DDBJ databases">
        <title>Complete genome sequence and phylogenetic analysis of Limnochorda pilosa.</title>
        <authorList>
            <person name="Watanabe M."/>
            <person name="Kojima H."/>
            <person name="Fukui M."/>
        </authorList>
    </citation>
    <scope>NUCLEOTIDE SEQUENCE [LARGE SCALE GENOMIC DNA]</scope>
    <source>
        <strain evidence="11">HC45</strain>
    </source>
</reference>
<reference evidence="11" key="2">
    <citation type="journal article" date="2016" name="Int. J. Syst. Evol. Microbiol.">
        <title>Complete genome sequence and cell structure of Limnochorda pilosa, a Gram-negative spore-former within the phylum Firmicutes.</title>
        <authorList>
            <person name="Watanabe M."/>
            <person name="Kojima H."/>
            <person name="Fukui M."/>
        </authorList>
    </citation>
    <scope>NUCLEOTIDE SEQUENCE [LARGE SCALE GENOMIC DNA]</scope>
    <source>
        <strain evidence="11">HC45</strain>
    </source>
</reference>
<evidence type="ECO:0000256" key="6">
    <source>
        <dbReference type="ARBA" id="ARBA00023002"/>
    </source>
</evidence>
<organism evidence="10 11">
    <name type="scientific">Limnochorda pilosa</name>
    <dbReference type="NCBI Taxonomy" id="1555112"/>
    <lineage>
        <taxon>Bacteria</taxon>
        <taxon>Bacillati</taxon>
        <taxon>Bacillota</taxon>
        <taxon>Limnochordia</taxon>
        <taxon>Limnochordales</taxon>
        <taxon>Limnochordaceae</taxon>
        <taxon>Limnochorda</taxon>
    </lineage>
</organism>
<dbReference type="InterPro" id="IPR006311">
    <property type="entry name" value="TAT_signal"/>
</dbReference>
<dbReference type="KEGG" id="lpil:LIP_1813"/>
<comment type="similarity">
    <text evidence="3">Belongs to the prokaryotic molybdopterin-containing oxidoreductase family.</text>
</comment>
<dbReference type="SMART" id="SM00926">
    <property type="entry name" value="Molybdop_Fe4S4"/>
    <property type="match status" value="1"/>
</dbReference>
<dbReference type="PANTHER" id="PTHR43598">
    <property type="entry name" value="TUNGSTEN-CONTAINING FORMYLMETHANOFURAN DEHYDROGENASE 2 SUBUNIT B"/>
    <property type="match status" value="1"/>
</dbReference>
<dbReference type="PATRIC" id="fig|1555112.3.peg.1845"/>
<dbReference type="InterPro" id="IPR006963">
    <property type="entry name" value="Mopterin_OxRdtase_4Fe-4S_dom"/>
</dbReference>
<proteinExistence type="inferred from homology"/>
<accession>A0A0K2SKY7</accession>
<dbReference type="Gene3D" id="3.40.50.740">
    <property type="match status" value="1"/>
</dbReference>
<dbReference type="Gene3D" id="2.20.25.90">
    <property type="entry name" value="ADC-like domains"/>
    <property type="match status" value="1"/>
</dbReference>
<feature type="domain" description="4Fe-4S Mo/W bis-MGD-type" evidence="9">
    <location>
        <begin position="40"/>
        <end position="103"/>
    </location>
</feature>
<keyword evidence="7" id="KW-0408">Iron</keyword>
<dbReference type="GO" id="GO:0016491">
    <property type="term" value="F:oxidoreductase activity"/>
    <property type="evidence" value="ECO:0007669"/>
    <property type="project" value="UniProtKB-KW"/>
</dbReference>
<evidence type="ECO:0000313" key="10">
    <source>
        <dbReference type="EMBL" id="BAS27657.1"/>
    </source>
</evidence>
<evidence type="ECO:0000256" key="2">
    <source>
        <dbReference type="ARBA" id="ARBA00004196"/>
    </source>
</evidence>
<sequence length="192" mass="20763">MEVTRRGFMKLAAGAAAATAVGFDVTPAQASIRELKIARTTEVRSICPYCAVGCGMIAHVLGSGARNTMARVTHIEGDADSPINAGTLCPKGASAMQLAVSRDRVANPRYRAPGSDRWEELDWDEAMDRIARRVKESRDRTFVERNARGQVVNRTDGIAALGSATTANEDCYLLVKAVRSLGVIYLDHQARI</sequence>
<evidence type="ECO:0000256" key="7">
    <source>
        <dbReference type="ARBA" id="ARBA00023004"/>
    </source>
</evidence>
<keyword evidence="11" id="KW-1185">Reference proteome</keyword>
<dbReference type="GO" id="GO:0051539">
    <property type="term" value="F:4 iron, 4 sulfur cluster binding"/>
    <property type="evidence" value="ECO:0007669"/>
    <property type="project" value="UniProtKB-KW"/>
</dbReference>
<dbReference type="GO" id="GO:0030151">
    <property type="term" value="F:molybdenum ion binding"/>
    <property type="evidence" value="ECO:0007669"/>
    <property type="project" value="TreeGrafter"/>
</dbReference>
<dbReference type="GO" id="GO:0030313">
    <property type="term" value="C:cell envelope"/>
    <property type="evidence" value="ECO:0007669"/>
    <property type="project" value="UniProtKB-SubCell"/>
</dbReference>
<keyword evidence="6" id="KW-0560">Oxidoreductase</keyword>
<comment type="cofactor">
    <cofactor evidence="1">
        <name>[4Fe-4S] cluster</name>
        <dbReference type="ChEBI" id="CHEBI:49883"/>
    </cofactor>
</comment>
<evidence type="ECO:0000256" key="1">
    <source>
        <dbReference type="ARBA" id="ARBA00001966"/>
    </source>
</evidence>
<dbReference type="PROSITE" id="PS51318">
    <property type="entry name" value="TAT"/>
    <property type="match status" value="1"/>
</dbReference>
<dbReference type="Proteomes" id="UP000065807">
    <property type="component" value="Chromosome"/>
</dbReference>
<evidence type="ECO:0000256" key="4">
    <source>
        <dbReference type="ARBA" id="ARBA00022485"/>
    </source>
</evidence>
<dbReference type="GO" id="GO:0009055">
    <property type="term" value="F:electron transfer activity"/>
    <property type="evidence" value="ECO:0007669"/>
    <property type="project" value="TreeGrafter"/>
</dbReference>
<evidence type="ECO:0000259" key="9">
    <source>
        <dbReference type="PROSITE" id="PS51669"/>
    </source>
</evidence>
<name>A0A0K2SKY7_LIMPI</name>
<comment type="subcellular location">
    <subcellularLocation>
        <location evidence="2">Cell envelope</location>
    </subcellularLocation>
</comment>
<dbReference type="STRING" id="1555112.LIP_1813"/>
<evidence type="ECO:0000313" key="11">
    <source>
        <dbReference type="Proteomes" id="UP000065807"/>
    </source>
</evidence>
<keyword evidence="8" id="KW-0411">Iron-sulfur</keyword>
<dbReference type="SUPFAM" id="SSF53706">
    <property type="entry name" value="Formate dehydrogenase/DMSO reductase, domains 1-3"/>
    <property type="match status" value="1"/>
</dbReference>
<dbReference type="PROSITE" id="PS51669">
    <property type="entry name" value="4FE4S_MOW_BIS_MGD"/>
    <property type="match status" value="1"/>
</dbReference>
<evidence type="ECO:0000256" key="8">
    <source>
        <dbReference type="ARBA" id="ARBA00023014"/>
    </source>
</evidence>
<dbReference type="AlphaFoldDB" id="A0A0K2SKY7"/>
<dbReference type="GO" id="GO:0009061">
    <property type="term" value="P:anaerobic respiration"/>
    <property type="evidence" value="ECO:0007669"/>
    <property type="project" value="TreeGrafter"/>
</dbReference>
<dbReference type="EMBL" id="AP014924">
    <property type="protein sequence ID" value="BAS27657.1"/>
    <property type="molecule type" value="Genomic_DNA"/>
</dbReference>
<dbReference type="Pfam" id="PF04879">
    <property type="entry name" value="Molybdop_Fe4S4"/>
    <property type="match status" value="1"/>
</dbReference>
<dbReference type="PANTHER" id="PTHR43598:SF1">
    <property type="entry name" value="FORMATE DEHYDROGENASE-O MAJOR SUBUNIT"/>
    <property type="match status" value="1"/>
</dbReference>
<dbReference type="NCBIfam" id="TIGR01409">
    <property type="entry name" value="TAT_signal_seq"/>
    <property type="match status" value="1"/>
</dbReference>
<dbReference type="InterPro" id="IPR019546">
    <property type="entry name" value="TAT_signal_bac_arc"/>
</dbReference>
<protein>
    <submittedName>
        <fullName evidence="10">Sulfate ABC transporter substrate-binding protein</fullName>
    </submittedName>
</protein>
<gene>
    <name evidence="10" type="ORF">LIP_1813</name>
</gene>
<keyword evidence="5" id="KW-0479">Metal-binding</keyword>